<name>I3WZD1_SINF2</name>
<organism evidence="2">
    <name type="scientific">Sinorhizobium fredii (strain USDA 257)</name>
    <dbReference type="NCBI Taxonomy" id="1185652"/>
    <lineage>
        <taxon>Bacteria</taxon>
        <taxon>Pseudomonadati</taxon>
        <taxon>Pseudomonadota</taxon>
        <taxon>Alphaproteobacteria</taxon>
        <taxon>Hyphomicrobiales</taxon>
        <taxon>Rhizobiaceae</taxon>
        <taxon>Sinorhizobium/Ensifer group</taxon>
        <taxon>Sinorhizobium</taxon>
    </lineage>
</organism>
<evidence type="ECO:0000256" key="1">
    <source>
        <dbReference type="SAM" id="MobiDB-lite"/>
    </source>
</evidence>
<sequence length="94" mass="9777">MNRRPRVCSARPTSGSRGQFSAHGFGGPVINAFRAEICGASRKAAPAPQGLSTTCRQPPPRSAGTGQSPESPRRSAANKAAAANRPWAIPPRAE</sequence>
<dbReference type="EMBL" id="CP003563">
    <property type="protein sequence ID" value="AFL48987.1"/>
    <property type="molecule type" value="Genomic_DNA"/>
</dbReference>
<reference evidence="2" key="1">
    <citation type="journal article" date="2012" name="J. Bacteriol.">
        <title>Complete genome sequence of the broad-host-range strain Sinorhizobium fredii USDA257.</title>
        <authorList>
            <person name="Schuldes J."/>
            <person name="Rodriguez Orbegoso M."/>
            <person name="Schmeisser C."/>
            <person name="Krishnan H.B."/>
            <person name="Daniel R."/>
            <person name="Streit W.R."/>
        </authorList>
    </citation>
    <scope>NUCLEOTIDE SEQUENCE [LARGE SCALE GENOMIC DNA]</scope>
    <source>
        <strain evidence="2">USDA 257</strain>
    </source>
</reference>
<gene>
    <name evidence="2" type="ORF">USDA257_c03900</name>
</gene>
<dbReference type="KEGG" id="sfd:USDA257_c03900"/>
<proteinExistence type="predicted"/>
<protein>
    <submittedName>
        <fullName evidence="2">Uncharacterized protein</fullName>
    </submittedName>
</protein>
<dbReference type="AlphaFoldDB" id="I3WZD1"/>
<feature type="region of interest" description="Disordered" evidence="1">
    <location>
        <begin position="42"/>
        <end position="94"/>
    </location>
</feature>
<dbReference type="HOGENOM" id="CLU_2384563_0_0_5"/>
<dbReference type="Proteomes" id="UP000006180">
    <property type="component" value="Chromosome"/>
</dbReference>
<evidence type="ECO:0000313" key="2">
    <source>
        <dbReference type="EMBL" id="AFL48987.1"/>
    </source>
</evidence>
<accession>I3WZD1</accession>
<feature type="compositionally biased region" description="Low complexity" evidence="1">
    <location>
        <begin position="74"/>
        <end position="94"/>
    </location>
</feature>
<feature type="region of interest" description="Disordered" evidence="1">
    <location>
        <begin position="1"/>
        <end position="26"/>
    </location>
</feature>